<sequence>MRNFVTFFLKKRENRKLFRNGTAFRFSKSRSAIDSHPEFERKTASSSLKRLFVLGNRLRFPLDRFPSVNKIVRKRKTDRLCSERIEARLRIK</sequence>
<dbReference type="AlphaFoldDB" id="A0A2N0BB99"/>
<organism evidence="1">
    <name type="scientific">Leptospira ellisii</name>
    <dbReference type="NCBI Taxonomy" id="2023197"/>
    <lineage>
        <taxon>Bacteria</taxon>
        <taxon>Pseudomonadati</taxon>
        <taxon>Spirochaetota</taxon>
        <taxon>Spirochaetia</taxon>
        <taxon>Leptospirales</taxon>
        <taxon>Leptospiraceae</taxon>
        <taxon>Leptospira</taxon>
    </lineage>
</organism>
<evidence type="ECO:0000313" key="1">
    <source>
        <dbReference type="EMBL" id="PJZ93806.1"/>
    </source>
</evidence>
<proteinExistence type="predicted"/>
<comment type="caution">
    <text evidence="1">The sequence shown here is derived from an EMBL/GenBank/DDBJ whole genome shotgun (WGS) entry which is preliminary data.</text>
</comment>
<dbReference type="EMBL" id="NPEF01000042">
    <property type="protein sequence ID" value="PJZ93806.1"/>
    <property type="molecule type" value="Genomic_DNA"/>
</dbReference>
<name>A0A2N0BB99_9LEPT</name>
<accession>A0A2N0BB99</accession>
<reference evidence="1" key="1">
    <citation type="submission" date="2017-07" db="EMBL/GenBank/DDBJ databases">
        <title>Leptospira spp. isolated from tropical soils.</title>
        <authorList>
            <person name="Thibeaux R."/>
            <person name="Iraola G."/>
            <person name="Ferres I."/>
            <person name="Bierque E."/>
            <person name="Girault D."/>
            <person name="Soupe-Gilbert M.-E."/>
            <person name="Picardeau M."/>
            <person name="Goarant C."/>
        </authorList>
    </citation>
    <scope>NUCLEOTIDE SEQUENCE [LARGE SCALE GENOMIC DNA]</scope>
    <source>
        <strain evidence="1">ATI7-C-A5</strain>
    </source>
</reference>
<protein>
    <submittedName>
        <fullName evidence="1">Uncharacterized protein</fullName>
    </submittedName>
</protein>
<gene>
    <name evidence="1" type="ORF">CH379_05850</name>
</gene>